<name>A0AAV9JA30_9PEZI</name>
<feature type="compositionally biased region" description="Polar residues" evidence="1">
    <location>
        <begin position="501"/>
        <end position="516"/>
    </location>
</feature>
<comment type="caution">
    <text evidence="2">The sequence shown here is derived from an EMBL/GenBank/DDBJ whole genome shotgun (WGS) entry which is preliminary data.</text>
</comment>
<evidence type="ECO:0000313" key="2">
    <source>
        <dbReference type="EMBL" id="KAK4541977.1"/>
    </source>
</evidence>
<evidence type="ECO:0008006" key="4">
    <source>
        <dbReference type="Google" id="ProtNLM"/>
    </source>
</evidence>
<sequence>MESDPSPPPLMALGTDILTLVVDFVHDSHPRPTLHLALVSSYFHTLARYSQHRIITLKGPCEAARHLIHDRFVYIEKEGLLPAIRKLDIIHPWLVNTNLLARLLPQMTGLRDFKWPADKVPPHFLPTLQGDDGASPRTTMVRLHTQAQGPRVPADHNLHTLQANPYLFSLDVRINLLPKWCLSTTQPLKRLLLTCPNLRVLRLDIGIPADRHPQQPPEYCGLGFTDGEGPLAALEELVLTAYPFGTVSQTESHSHELLAYPSDLCYPGKVPELECWAENFDWSRLRRLQTGEHVDFALLVMPKLVALKEAALGDANEWRGDEQETRRFFRELPAQLEQIAVPRMQHIGLDGIMRHSGALRTLQIHRVEDWQGAWAAGAVTAQDLAQIRQSCPGIQDLGVDIARYNDDWPVWFALGLRRAVGEKPAEPVKPYATLPAAAILYNHLLRQPPPPPLSQRPIPPRIKQLIIHAGAPPPIHEKDDTPMSTFWPPTNTPPTPASSPRGTTKQRGPSSQSTATADWPFASDDDAMVTEGGVRLEALKQRLETERLGLKSYEREKDWKVRIAVEGPLSVQDWTGEQLFGYDNWDAVRRVGVEVGREGGGGGGELAS</sequence>
<evidence type="ECO:0000313" key="3">
    <source>
        <dbReference type="Proteomes" id="UP001324427"/>
    </source>
</evidence>
<reference evidence="2 3" key="1">
    <citation type="submission" date="2021-11" db="EMBL/GenBank/DDBJ databases">
        <title>Black yeast isolated from Biological Soil Crust.</title>
        <authorList>
            <person name="Kurbessoian T."/>
        </authorList>
    </citation>
    <scope>NUCLEOTIDE SEQUENCE [LARGE SCALE GENOMIC DNA]</scope>
    <source>
        <strain evidence="2 3">CCFEE 5522</strain>
    </source>
</reference>
<dbReference type="Proteomes" id="UP001324427">
    <property type="component" value="Unassembled WGS sequence"/>
</dbReference>
<proteinExistence type="predicted"/>
<dbReference type="EMBL" id="JAVFHQ010000046">
    <property type="protein sequence ID" value="KAK4541977.1"/>
    <property type="molecule type" value="Genomic_DNA"/>
</dbReference>
<keyword evidence="3" id="KW-1185">Reference proteome</keyword>
<dbReference type="AlphaFoldDB" id="A0AAV9JA30"/>
<gene>
    <name evidence="2" type="ORF">LTR36_007177</name>
</gene>
<feature type="region of interest" description="Disordered" evidence="1">
    <location>
        <begin position="471"/>
        <end position="524"/>
    </location>
</feature>
<organism evidence="2 3">
    <name type="scientific">Oleoguttula mirabilis</name>
    <dbReference type="NCBI Taxonomy" id="1507867"/>
    <lineage>
        <taxon>Eukaryota</taxon>
        <taxon>Fungi</taxon>
        <taxon>Dikarya</taxon>
        <taxon>Ascomycota</taxon>
        <taxon>Pezizomycotina</taxon>
        <taxon>Dothideomycetes</taxon>
        <taxon>Dothideomycetidae</taxon>
        <taxon>Mycosphaerellales</taxon>
        <taxon>Teratosphaeriaceae</taxon>
        <taxon>Oleoguttula</taxon>
    </lineage>
</organism>
<protein>
    <recommendedName>
        <fullName evidence="4">F-box domain-containing protein</fullName>
    </recommendedName>
</protein>
<evidence type="ECO:0000256" key="1">
    <source>
        <dbReference type="SAM" id="MobiDB-lite"/>
    </source>
</evidence>
<accession>A0AAV9JA30</accession>